<dbReference type="OrthoDB" id="10469248at2759"/>
<feature type="compositionally biased region" description="Polar residues" evidence="1">
    <location>
        <begin position="1170"/>
        <end position="1185"/>
    </location>
</feature>
<feature type="region of interest" description="Disordered" evidence="1">
    <location>
        <begin position="478"/>
        <end position="563"/>
    </location>
</feature>
<feature type="compositionally biased region" description="Basic and acidic residues" evidence="1">
    <location>
        <begin position="934"/>
        <end position="955"/>
    </location>
</feature>
<feature type="compositionally biased region" description="Basic and acidic residues" evidence="1">
    <location>
        <begin position="1186"/>
        <end position="1198"/>
    </location>
</feature>
<feature type="compositionally biased region" description="Low complexity" evidence="1">
    <location>
        <begin position="885"/>
        <end position="895"/>
    </location>
</feature>
<keyword evidence="2" id="KW-1185">Reference proteome</keyword>
<feature type="compositionally biased region" description="Basic and acidic residues" evidence="1">
    <location>
        <begin position="771"/>
        <end position="783"/>
    </location>
</feature>
<feature type="compositionally biased region" description="Low complexity" evidence="1">
    <location>
        <begin position="293"/>
        <end position="306"/>
    </location>
</feature>
<dbReference type="KEGG" id="aplc:110973174"/>
<feature type="compositionally biased region" description="Basic and acidic residues" evidence="1">
    <location>
        <begin position="499"/>
        <end position="512"/>
    </location>
</feature>
<gene>
    <name evidence="3" type="primary">LOC110973174</name>
</gene>
<feature type="compositionally biased region" description="Polar residues" evidence="1">
    <location>
        <begin position="629"/>
        <end position="640"/>
    </location>
</feature>
<sequence length="1382" mass="152319">MAFSGLKGNRTSPFRKEKERISRKFRMNLEAIIAKYDRPFADSDVLDLNDMKVVEDRGFLGSVKTMKIGTTRLAADKALSHTHSGSHWNSTKDSTDSAFGSTRYSESEDTSGTETIASYSIQGTKVADGQDEVNADLSLEDMWMRYSSLSEDSGNEDVDSDHSGPICTPSKASLLSLSLHQRNPEAVTDSAPQAACLSAQGNLSGRFETEDREELEDSVKRGRLNQVISVDCREEEEEYEGEEDDPYEFRDELPTILEEKNRFLTRMQSILVDSFIDGDDIDEMNSQSDDEVSTGTVESSGTTSSSISVWATLPSKTPPKRLSRPPRDFKSNDLRLDNVRYEIPAPDIQKRDQAVRLQCRGVLSSTDSDFTDCSTILAGNLHSEQDGLLPSHLLRGTNQKTNYCHSRTTRPPFQAICNSTMLSEMNHSEDAVSVRKATRRPRELELPLDGQGEMCLGEVPLNDALNPELNTLHDQVNRTSEADRSGHNVTPAGLHLPQNHKEVKGKSEKASDDNCGQMNFSTPAVRNCSKGNNDMNSVAQETSGITPRSVLRKGTRRSDFDSVRSPRFDTEEIMEIFRSPKPLIIPSVDVQDLDLTPRRKIRREVAATPTRSLRKALQDLQSPKAKVRTSGNHAPSSQTAKEIKPRGQGAPDETALGYLDSTAVAVEESDCDSVLERGVCLDSPTSQSRGKADNAEIDIDESFEGVSVLSPEVHTPRRSSARLKEARSLFASRQDNSVSEIPKTRGQRVETSSCTKATSVVSKLCVPETLESSHWRRSSRSDHNNIISSAPGARESRDYSHQTESEEPTKKQSTSNRPQRSVKTKASSRSPKDRIGSSSDSHVLPASRHSALKSKEVAVEQTLQHSKPSKYTPLEDNSRDSLNETPKTPVPSKTPSRPDRVKKCPLTPPTHISPSTLSSPLNRVSISTPSKFCGQREELRDSSGRRLSAQKKDRVTSVATTKLGLSEKNLRPKSKKGDKLKLDVTHMTIRLSDDSSEEDMEVDPYSLTADDSSPGPRLYHQRPKLQPSKKSSTKHSSRGDRYHDQVAPSKGSGKLRYGRTKEDHLSTLQYQNSNEDLAAGGNKSHSKNIRDSDPGVRSLHNRAGQLIELPRHSSVQRDSESLVSLRGSGTAVRTVHGPSMNKHACTSIQRSPPHSPPPSPIFLSEDTARLSRNSQLEKSSTSQSRTEMRREHSQHFSDEECNSSGDSAKFLSSKPDQIKIKSGTEPSGQLTSCMSPKHRKLSKTEWGVSPKLKTTIRCGQIITTPTKGFGTASPKFHKTCSPSHRGRVEKIQKMDRRSGSGSAKKSSNSLQRGQQVLKTAARKLIASPSSHRCDVRTMETSRPVVSSPLRANGCNVSSSYVCEGPGNCTKPFCFNCALSEIS</sequence>
<feature type="region of interest" description="Disordered" evidence="1">
    <location>
        <begin position="618"/>
        <end position="653"/>
    </location>
</feature>
<proteinExistence type="predicted"/>
<feature type="region of interest" description="Disordered" evidence="1">
    <location>
        <begin position="730"/>
        <end position="753"/>
    </location>
</feature>
<feature type="region of interest" description="Disordered" evidence="1">
    <location>
        <begin position="281"/>
        <end position="333"/>
    </location>
</feature>
<feature type="compositionally biased region" description="Polar residues" evidence="1">
    <location>
        <begin position="1224"/>
        <end position="1234"/>
    </location>
</feature>
<feature type="region of interest" description="Disordered" evidence="1">
    <location>
        <begin position="1075"/>
        <end position="1242"/>
    </location>
</feature>
<dbReference type="OMA" id="CEGPGHC"/>
<feature type="compositionally biased region" description="Acidic residues" evidence="1">
    <location>
        <begin position="281"/>
        <end position="292"/>
    </location>
</feature>
<dbReference type="GeneID" id="110973174"/>
<feature type="compositionally biased region" description="Low complexity" evidence="1">
    <location>
        <begin position="1299"/>
        <end position="1309"/>
    </location>
</feature>
<feature type="region of interest" description="Disordered" evidence="1">
    <location>
        <begin position="1273"/>
        <end position="1314"/>
    </location>
</feature>
<dbReference type="RefSeq" id="XP_022079475.1">
    <property type="nucleotide sequence ID" value="XM_022223783.1"/>
</dbReference>
<reference evidence="3" key="1">
    <citation type="submission" date="2025-08" db="UniProtKB">
        <authorList>
            <consortium name="RefSeq"/>
        </authorList>
    </citation>
    <scope>IDENTIFICATION</scope>
</reference>
<dbReference type="GO" id="GO:0005634">
    <property type="term" value="C:nucleus"/>
    <property type="evidence" value="ECO:0007669"/>
    <property type="project" value="InterPro"/>
</dbReference>
<name>A0A8B7XHT0_ACAPL</name>
<feature type="compositionally biased region" description="Polar residues" evidence="1">
    <location>
        <begin position="910"/>
        <end position="930"/>
    </location>
</feature>
<feature type="compositionally biased region" description="Polar residues" evidence="1">
    <location>
        <begin position="514"/>
        <end position="546"/>
    </location>
</feature>
<feature type="compositionally biased region" description="Polar residues" evidence="1">
    <location>
        <begin position="811"/>
        <end position="829"/>
    </location>
</feature>
<feature type="compositionally biased region" description="Basic and acidic residues" evidence="1">
    <location>
        <begin position="975"/>
        <end position="984"/>
    </location>
</feature>
<feature type="compositionally biased region" description="Basic and acidic residues" evidence="1">
    <location>
        <begin position="794"/>
        <end position="810"/>
    </location>
</feature>
<feature type="region of interest" description="Disordered" evidence="1">
    <location>
        <begin position="81"/>
        <end position="113"/>
    </location>
</feature>
<dbReference type="InterPro" id="IPR018465">
    <property type="entry name" value="Scm3/HJURP"/>
</dbReference>
<feature type="compositionally biased region" description="Basic and acidic residues" evidence="1">
    <location>
        <begin position="1109"/>
        <end position="1120"/>
    </location>
</feature>
<evidence type="ECO:0000313" key="3">
    <source>
        <dbReference type="RefSeq" id="XP_022079475.1"/>
    </source>
</evidence>
<feature type="region of interest" description="Disordered" evidence="1">
    <location>
        <begin position="771"/>
        <end position="1057"/>
    </location>
</feature>
<dbReference type="GO" id="GO:0042393">
    <property type="term" value="F:histone binding"/>
    <property type="evidence" value="ECO:0007669"/>
    <property type="project" value="InterPro"/>
</dbReference>
<dbReference type="Proteomes" id="UP000694845">
    <property type="component" value="Unplaced"/>
</dbReference>
<protein>
    <submittedName>
        <fullName evidence="3">Uncharacterized protein LOC110973174 isoform X1</fullName>
    </submittedName>
</protein>
<dbReference type="Pfam" id="PF10384">
    <property type="entry name" value="Scm3"/>
    <property type="match status" value="1"/>
</dbReference>
<accession>A0A8B7XHT0</accession>
<feature type="compositionally biased region" description="Basic and acidic residues" evidence="1">
    <location>
        <begin position="1286"/>
        <end position="1298"/>
    </location>
</feature>
<evidence type="ECO:0000256" key="1">
    <source>
        <dbReference type="SAM" id="MobiDB-lite"/>
    </source>
</evidence>
<evidence type="ECO:0000313" key="2">
    <source>
        <dbReference type="Proteomes" id="UP000694845"/>
    </source>
</evidence>
<organism evidence="2 3">
    <name type="scientific">Acanthaster planci</name>
    <name type="common">Crown-of-thorns starfish</name>
    <dbReference type="NCBI Taxonomy" id="133434"/>
    <lineage>
        <taxon>Eukaryota</taxon>
        <taxon>Metazoa</taxon>
        <taxon>Echinodermata</taxon>
        <taxon>Eleutherozoa</taxon>
        <taxon>Asterozoa</taxon>
        <taxon>Asteroidea</taxon>
        <taxon>Valvatacea</taxon>
        <taxon>Valvatida</taxon>
        <taxon>Acanthasteridae</taxon>
        <taxon>Acanthaster</taxon>
    </lineage>
</organism>